<evidence type="ECO:0000256" key="1">
    <source>
        <dbReference type="SAM" id="SignalP"/>
    </source>
</evidence>
<sequence>MRKVLFALGMIALLAGGAWAQTGAVTGLVVDGNGDAVEGARVSLWQDGVCVAYVLTEASGVFNLIDIPEGIYNLKAGMKRVGQALIEGVEILDGQITDVGTVTLVGLSQGPSNGGKLQYQQGR</sequence>
<keyword evidence="1" id="KW-0732">Signal</keyword>
<feature type="signal peptide" evidence="1">
    <location>
        <begin position="1"/>
        <end position="20"/>
    </location>
</feature>
<name>A0A948S3X0_UNCEI</name>
<comment type="caution">
    <text evidence="2">The sequence shown here is derived from an EMBL/GenBank/DDBJ whole genome shotgun (WGS) entry which is preliminary data.</text>
</comment>
<organism evidence="2 3">
    <name type="scientific">Eiseniibacteriota bacterium</name>
    <dbReference type="NCBI Taxonomy" id="2212470"/>
    <lineage>
        <taxon>Bacteria</taxon>
        <taxon>Candidatus Eiseniibacteriota</taxon>
    </lineage>
</organism>
<reference evidence="2" key="1">
    <citation type="submission" date="2021-05" db="EMBL/GenBank/DDBJ databases">
        <title>Energy efficiency and biological interactions define the core microbiome of deep oligotrophic groundwater.</title>
        <authorList>
            <person name="Mehrshad M."/>
            <person name="Lopez-Fernandez M."/>
            <person name="Bell E."/>
            <person name="Bernier-Latmani R."/>
            <person name="Bertilsson S."/>
            <person name="Dopson M."/>
        </authorList>
    </citation>
    <scope>NUCLEOTIDE SEQUENCE</scope>
    <source>
        <strain evidence="2">Modern_marine.mb.64</strain>
    </source>
</reference>
<dbReference type="InterPro" id="IPR013784">
    <property type="entry name" value="Carb-bd-like_fold"/>
</dbReference>
<protein>
    <submittedName>
        <fullName evidence="2">Carboxypeptidase-like regulatory domain-containing protein</fullName>
    </submittedName>
</protein>
<dbReference type="SUPFAM" id="SSF49452">
    <property type="entry name" value="Starch-binding domain-like"/>
    <property type="match status" value="1"/>
</dbReference>
<keyword evidence="2" id="KW-0121">Carboxypeptidase</keyword>
<dbReference type="GO" id="GO:0030246">
    <property type="term" value="F:carbohydrate binding"/>
    <property type="evidence" value="ECO:0007669"/>
    <property type="project" value="InterPro"/>
</dbReference>
<gene>
    <name evidence="2" type="ORF">KJ970_20790</name>
</gene>
<dbReference type="Pfam" id="PF13620">
    <property type="entry name" value="CarboxypepD_reg"/>
    <property type="match status" value="1"/>
</dbReference>
<dbReference type="AlphaFoldDB" id="A0A948S3X0"/>
<evidence type="ECO:0000313" key="3">
    <source>
        <dbReference type="Proteomes" id="UP000777784"/>
    </source>
</evidence>
<dbReference type="Gene3D" id="2.60.40.1120">
    <property type="entry name" value="Carboxypeptidase-like, regulatory domain"/>
    <property type="match status" value="1"/>
</dbReference>
<dbReference type="GO" id="GO:0004180">
    <property type="term" value="F:carboxypeptidase activity"/>
    <property type="evidence" value="ECO:0007669"/>
    <property type="project" value="UniProtKB-KW"/>
</dbReference>
<evidence type="ECO:0000313" key="2">
    <source>
        <dbReference type="EMBL" id="MBU2693364.1"/>
    </source>
</evidence>
<proteinExistence type="predicted"/>
<feature type="chain" id="PRO_5036748443" evidence="1">
    <location>
        <begin position="21"/>
        <end position="123"/>
    </location>
</feature>
<accession>A0A948S3X0</accession>
<dbReference type="Proteomes" id="UP000777784">
    <property type="component" value="Unassembled WGS sequence"/>
</dbReference>
<keyword evidence="2" id="KW-0378">Hydrolase</keyword>
<dbReference type="EMBL" id="JAHJDP010000119">
    <property type="protein sequence ID" value="MBU2693364.1"/>
    <property type="molecule type" value="Genomic_DNA"/>
</dbReference>
<keyword evidence="2" id="KW-0645">Protease</keyword>